<dbReference type="InterPro" id="IPR016164">
    <property type="entry name" value="FAD-linked_Oxase-like_C"/>
</dbReference>
<dbReference type="EMBL" id="ML995823">
    <property type="protein sequence ID" value="KAF2770868.1"/>
    <property type="molecule type" value="Genomic_DNA"/>
</dbReference>
<comment type="similarity">
    <text evidence="2">Belongs to the FAD-binding oxidoreductase/transferase type 4 family.</text>
</comment>
<keyword evidence="5" id="KW-0560">Oxidoreductase</keyword>
<gene>
    <name evidence="8" type="ORF">EJ03DRAFT_350155</name>
</gene>
<evidence type="ECO:0000256" key="4">
    <source>
        <dbReference type="ARBA" id="ARBA00022827"/>
    </source>
</evidence>
<dbReference type="GO" id="GO:0050660">
    <property type="term" value="F:flavin adenine dinucleotide binding"/>
    <property type="evidence" value="ECO:0007669"/>
    <property type="project" value="InterPro"/>
</dbReference>
<dbReference type="PANTHER" id="PTHR11748:SF83">
    <property type="entry name" value="DEHYDROGENASE (CYTOCHROME), PUTATIVE (AFU_ORTHOLOGUE AFUA_1G17520)-RELATED"/>
    <property type="match status" value="1"/>
</dbReference>
<evidence type="ECO:0000259" key="7">
    <source>
        <dbReference type="Pfam" id="PF02913"/>
    </source>
</evidence>
<dbReference type="AlphaFoldDB" id="A0A6G1LEK6"/>
<dbReference type="OrthoDB" id="7786253at2759"/>
<dbReference type="GO" id="GO:1903457">
    <property type="term" value="P:lactate catabolic process"/>
    <property type="evidence" value="ECO:0007669"/>
    <property type="project" value="TreeGrafter"/>
</dbReference>
<dbReference type="InterPro" id="IPR016171">
    <property type="entry name" value="Vanillyl_alc_oxidase_C-sub2"/>
</dbReference>
<evidence type="ECO:0000256" key="5">
    <source>
        <dbReference type="ARBA" id="ARBA00023002"/>
    </source>
</evidence>
<evidence type="ECO:0000256" key="2">
    <source>
        <dbReference type="ARBA" id="ARBA00008000"/>
    </source>
</evidence>
<proteinExistence type="inferred from homology"/>
<accession>A0A6G1LEK6</accession>
<keyword evidence="4" id="KW-0274">FAD</keyword>
<evidence type="ECO:0000313" key="9">
    <source>
        <dbReference type="Proteomes" id="UP000799436"/>
    </source>
</evidence>
<dbReference type="FunFam" id="1.10.45.10:FF:000001">
    <property type="entry name" value="D-lactate dehydrogenase mitochondrial"/>
    <property type="match status" value="1"/>
</dbReference>
<keyword evidence="3" id="KW-0285">Flavoprotein</keyword>
<dbReference type="PANTHER" id="PTHR11748">
    <property type="entry name" value="D-LACTATE DEHYDROGENASE"/>
    <property type="match status" value="1"/>
</dbReference>
<sequence length="73" mass="8083">MSSIRLQRPPEGSSAEDVFLARGEHAIGLGKKDCLVTELGEDTIDLMRTVKAAVDPKWIMNPGKIFDLQRSSR</sequence>
<comment type="cofactor">
    <cofactor evidence="1">
        <name>FAD</name>
        <dbReference type="ChEBI" id="CHEBI:57692"/>
    </cofactor>
</comment>
<organism evidence="8 9">
    <name type="scientific">Teratosphaeria nubilosa</name>
    <dbReference type="NCBI Taxonomy" id="161662"/>
    <lineage>
        <taxon>Eukaryota</taxon>
        <taxon>Fungi</taxon>
        <taxon>Dikarya</taxon>
        <taxon>Ascomycota</taxon>
        <taxon>Pezizomycotina</taxon>
        <taxon>Dothideomycetes</taxon>
        <taxon>Dothideomycetidae</taxon>
        <taxon>Mycosphaerellales</taxon>
        <taxon>Teratosphaeriaceae</taxon>
        <taxon>Teratosphaeria</taxon>
    </lineage>
</organism>
<name>A0A6G1LEK6_9PEZI</name>
<protein>
    <recommendedName>
        <fullName evidence="7">FAD-binding oxidoreductase/transferase type 4 C-terminal domain-containing protein</fullName>
    </recommendedName>
</protein>
<dbReference type="GO" id="GO:0004458">
    <property type="term" value="F:D-lactate dehydrogenase (cytochrome) activity"/>
    <property type="evidence" value="ECO:0007669"/>
    <property type="project" value="UniProtKB-EC"/>
</dbReference>
<dbReference type="GO" id="GO:0008720">
    <property type="term" value="F:D-lactate dehydrogenase (NAD+) activity"/>
    <property type="evidence" value="ECO:0007669"/>
    <property type="project" value="TreeGrafter"/>
</dbReference>
<evidence type="ECO:0000256" key="1">
    <source>
        <dbReference type="ARBA" id="ARBA00001974"/>
    </source>
</evidence>
<dbReference type="InterPro" id="IPR004113">
    <property type="entry name" value="FAD-bd_oxidored_4_C"/>
</dbReference>
<keyword evidence="9" id="KW-1185">Reference proteome</keyword>
<dbReference type="SUPFAM" id="SSF55103">
    <property type="entry name" value="FAD-linked oxidases, C-terminal domain"/>
    <property type="match status" value="1"/>
</dbReference>
<reference evidence="8" key="1">
    <citation type="journal article" date="2020" name="Stud. Mycol.">
        <title>101 Dothideomycetes genomes: a test case for predicting lifestyles and emergence of pathogens.</title>
        <authorList>
            <person name="Haridas S."/>
            <person name="Albert R."/>
            <person name="Binder M."/>
            <person name="Bloem J."/>
            <person name="Labutti K."/>
            <person name="Salamov A."/>
            <person name="Andreopoulos B."/>
            <person name="Baker S."/>
            <person name="Barry K."/>
            <person name="Bills G."/>
            <person name="Bluhm B."/>
            <person name="Cannon C."/>
            <person name="Castanera R."/>
            <person name="Culley D."/>
            <person name="Daum C."/>
            <person name="Ezra D."/>
            <person name="Gonzalez J."/>
            <person name="Henrissat B."/>
            <person name="Kuo A."/>
            <person name="Liang C."/>
            <person name="Lipzen A."/>
            <person name="Lutzoni F."/>
            <person name="Magnuson J."/>
            <person name="Mondo S."/>
            <person name="Nolan M."/>
            <person name="Ohm R."/>
            <person name="Pangilinan J."/>
            <person name="Park H.-J."/>
            <person name="Ramirez L."/>
            <person name="Alfaro M."/>
            <person name="Sun H."/>
            <person name="Tritt A."/>
            <person name="Yoshinaga Y."/>
            <person name="Zwiers L.-H."/>
            <person name="Turgeon B."/>
            <person name="Goodwin S."/>
            <person name="Spatafora J."/>
            <person name="Crous P."/>
            <person name="Grigoriev I."/>
        </authorList>
    </citation>
    <scope>NUCLEOTIDE SEQUENCE</scope>
    <source>
        <strain evidence="8">CBS 116005</strain>
    </source>
</reference>
<dbReference type="Proteomes" id="UP000799436">
    <property type="component" value="Unassembled WGS sequence"/>
</dbReference>
<evidence type="ECO:0000256" key="6">
    <source>
        <dbReference type="ARBA" id="ARBA00051436"/>
    </source>
</evidence>
<evidence type="ECO:0000313" key="8">
    <source>
        <dbReference type="EMBL" id="KAF2770868.1"/>
    </source>
</evidence>
<dbReference type="Gene3D" id="1.10.45.10">
    <property type="entry name" value="Vanillyl-alcohol Oxidase, Chain A, domain 4"/>
    <property type="match status" value="1"/>
</dbReference>
<dbReference type="GO" id="GO:0005739">
    <property type="term" value="C:mitochondrion"/>
    <property type="evidence" value="ECO:0007669"/>
    <property type="project" value="TreeGrafter"/>
</dbReference>
<evidence type="ECO:0000256" key="3">
    <source>
        <dbReference type="ARBA" id="ARBA00022630"/>
    </source>
</evidence>
<feature type="domain" description="FAD-binding oxidoreductase/transferase type 4 C-terminal" evidence="7">
    <location>
        <begin position="23"/>
        <end position="65"/>
    </location>
</feature>
<dbReference type="Pfam" id="PF02913">
    <property type="entry name" value="FAD-oxidase_C"/>
    <property type="match status" value="1"/>
</dbReference>
<comment type="catalytic activity">
    <reaction evidence="6">
        <text>(R)-lactate + 2 Fe(III)-[cytochrome c] = 2 Fe(II)-[cytochrome c] + pyruvate + 2 H(+)</text>
        <dbReference type="Rhea" id="RHEA:13521"/>
        <dbReference type="Rhea" id="RHEA-COMP:10350"/>
        <dbReference type="Rhea" id="RHEA-COMP:14399"/>
        <dbReference type="ChEBI" id="CHEBI:15361"/>
        <dbReference type="ChEBI" id="CHEBI:15378"/>
        <dbReference type="ChEBI" id="CHEBI:16004"/>
        <dbReference type="ChEBI" id="CHEBI:29033"/>
        <dbReference type="ChEBI" id="CHEBI:29034"/>
        <dbReference type="EC" id="1.1.2.4"/>
    </reaction>
</comment>